<proteinExistence type="inferred from homology"/>
<protein>
    <recommendedName>
        <fullName evidence="14">sphinganine-1-phosphate aldolase</fullName>
        <ecNumber evidence="14">4.1.2.27</ecNumber>
    </recommendedName>
    <alternativeName>
        <fullName evidence="15">Sphingosine-1-phosphate aldolase</fullName>
    </alternativeName>
</protein>
<dbReference type="InterPro" id="IPR050477">
    <property type="entry name" value="GrpII_AminoAcid_Decarb"/>
</dbReference>
<keyword evidence="11" id="KW-0472">Membrane</keyword>
<dbReference type="PANTHER" id="PTHR42735">
    <property type="match status" value="1"/>
</dbReference>
<dbReference type="InterPro" id="IPR002129">
    <property type="entry name" value="PyrdxlP-dep_de-COase"/>
</dbReference>
<sequence>MGSSRTPVSLRDTLSKSSTTRKQLLSLNIDLLRNLVFFLFLIRITRKTFYQLRGRGLLGSFFDLYKSLERFSYRLFFSLPFVRAKLATQVNASLTELQAKLVPSGPGIVRHTSLPTEGWTREKVEEELGKMEEMEHTRWEDGRVSGAVYHGAKEMGEVWTRAFGGSAVSNPIHPDVFPGVRKMEAEVVAMVLSLFNAPEDAAGVSTSGGTESILMACLSARERGRIERGIREPEMIIPSTAHAAFQKASQYFKIKLHQVACPAPSYRASIHAISRLINPNTILLVGSAPNFPHGIIDDISALSRLALRHKIPLHVDCCLGSFLMPCLSKAGFDSEPFDFRLKGVTSISVDTHKYGFAPKGNSTVLYRTKKLRSYQYFISPAWSGGVYASPSMAGSRPGALIAGCWASLMRVGEAGYIDACHKIVGAAKTIESAIREDDALNADLRVIGRPMVSVVAFASDTLSIYDVADGMSAKGWHLNSLQDPPAVHVAVTLPIVPVTEDLLADLRIVVGEVREMEVKRLAEGKKAGAERQRGSASALYGVAGSLPDKSVVEDLARGFLDCLYVA</sequence>
<dbReference type="Proteomes" id="UP000800041">
    <property type="component" value="Unassembled WGS sequence"/>
</dbReference>
<dbReference type="PANTHER" id="PTHR42735:SF6">
    <property type="entry name" value="SPHINGOSINE-1-PHOSPHATE LYASE 1"/>
    <property type="match status" value="1"/>
</dbReference>
<evidence type="ECO:0000256" key="16">
    <source>
        <dbReference type="PIRSR" id="PIRSR602129-50"/>
    </source>
</evidence>
<comment type="pathway">
    <text evidence="4">Sphingolipid metabolism.</text>
</comment>
<keyword evidence="8" id="KW-0746">Sphingolipid metabolism</keyword>
<evidence type="ECO:0000256" key="6">
    <source>
        <dbReference type="ARBA" id="ARBA00022824"/>
    </source>
</evidence>
<keyword evidence="6" id="KW-0256">Endoplasmic reticulum</keyword>
<reference evidence="18" key="1">
    <citation type="journal article" date="2020" name="Stud. Mycol.">
        <title>101 Dothideomycetes genomes: a test case for predicting lifestyles and emergence of pathogens.</title>
        <authorList>
            <person name="Haridas S."/>
            <person name="Albert R."/>
            <person name="Binder M."/>
            <person name="Bloem J."/>
            <person name="Labutti K."/>
            <person name="Salamov A."/>
            <person name="Andreopoulos B."/>
            <person name="Baker S."/>
            <person name="Barry K."/>
            <person name="Bills G."/>
            <person name="Bluhm B."/>
            <person name="Cannon C."/>
            <person name="Castanera R."/>
            <person name="Culley D."/>
            <person name="Daum C."/>
            <person name="Ezra D."/>
            <person name="Gonzalez J."/>
            <person name="Henrissat B."/>
            <person name="Kuo A."/>
            <person name="Liang C."/>
            <person name="Lipzen A."/>
            <person name="Lutzoni F."/>
            <person name="Magnuson J."/>
            <person name="Mondo S."/>
            <person name="Nolan M."/>
            <person name="Ohm R."/>
            <person name="Pangilinan J."/>
            <person name="Park H.-J."/>
            <person name="Ramirez L."/>
            <person name="Alfaro M."/>
            <person name="Sun H."/>
            <person name="Tritt A."/>
            <person name="Yoshinaga Y."/>
            <person name="Zwiers L.-H."/>
            <person name="Turgeon B."/>
            <person name="Goodwin S."/>
            <person name="Spatafora J."/>
            <person name="Crous P."/>
            <person name="Grigoriev I."/>
        </authorList>
    </citation>
    <scope>NUCLEOTIDE SEQUENCE</scope>
    <source>
        <strain evidence="18">CBS 113979</strain>
    </source>
</reference>
<accession>A0A6G1H7Z8</accession>
<evidence type="ECO:0000313" key="18">
    <source>
        <dbReference type="EMBL" id="KAF1989088.1"/>
    </source>
</evidence>
<keyword evidence="9" id="KW-1133">Transmembrane helix</keyword>
<dbReference type="GO" id="GO:0030170">
    <property type="term" value="F:pyridoxal phosphate binding"/>
    <property type="evidence" value="ECO:0007669"/>
    <property type="project" value="InterPro"/>
</dbReference>
<keyword evidence="10" id="KW-0443">Lipid metabolism</keyword>
<keyword evidence="7 16" id="KW-0663">Pyridoxal phosphate</keyword>
<name>A0A6G1H7Z8_9PEZI</name>
<evidence type="ECO:0000256" key="3">
    <source>
        <dbReference type="ARBA" id="ARBA00004760"/>
    </source>
</evidence>
<evidence type="ECO:0000256" key="4">
    <source>
        <dbReference type="ARBA" id="ARBA00004991"/>
    </source>
</evidence>
<dbReference type="GO" id="GO:0005789">
    <property type="term" value="C:endoplasmic reticulum membrane"/>
    <property type="evidence" value="ECO:0007669"/>
    <property type="project" value="UniProtKB-SubCell"/>
</dbReference>
<evidence type="ECO:0000256" key="8">
    <source>
        <dbReference type="ARBA" id="ARBA00022919"/>
    </source>
</evidence>
<dbReference type="FunFam" id="3.40.640.10:FF:000020">
    <property type="entry name" value="sphingosine-1-phosphate lyase 1"/>
    <property type="match status" value="1"/>
</dbReference>
<evidence type="ECO:0000256" key="15">
    <source>
        <dbReference type="ARBA" id="ARBA00042568"/>
    </source>
</evidence>
<evidence type="ECO:0000256" key="9">
    <source>
        <dbReference type="ARBA" id="ARBA00022989"/>
    </source>
</evidence>
<evidence type="ECO:0000256" key="7">
    <source>
        <dbReference type="ARBA" id="ARBA00022898"/>
    </source>
</evidence>
<keyword evidence="12 17" id="KW-0456">Lyase</keyword>
<dbReference type="GO" id="GO:0030149">
    <property type="term" value="P:sphingolipid catabolic process"/>
    <property type="evidence" value="ECO:0007669"/>
    <property type="project" value="TreeGrafter"/>
</dbReference>
<comment type="cofactor">
    <cofactor evidence="1 16 17">
        <name>pyridoxal 5'-phosphate</name>
        <dbReference type="ChEBI" id="CHEBI:597326"/>
    </cofactor>
</comment>
<dbReference type="GO" id="GO:0019752">
    <property type="term" value="P:carboxylic acid metabolic process"/>
    <property type="evidence" value="ECO:0007669"/>
    <property type="project" value="InterPro"/>
</dbReference>
<gene>
    <name evidence="18" type="ORF">K402DRAFT_391243</name>
</gene>
<comment type="subcellular location">
    <subcellularLocation>
        <location evidence="2">Endoplasmic reticulum membrane</location>
        <topology evidence="2">Single-pass membrane protein</topology>
    </subcellularLocation>
</comment>
<dbReference type="SUPFAM" id="SSF53383">
    <property type="entry name" value="PLP-dependent transferases"/>
    <property type="match status" value="1"/>
</dbReference>
<dbReference type="Gene3D" id="3.90.1150.10">
    <property type="entry name" value="Aspartate Aminotransferase, domain 1"/>
    <property type="match status" value="1"/>
</dbReference>
<dbReference type="OrthoDB" id="10254570at2759"/>
<evidence type="ECO:0000313" key="19">
    <source>
        <dbReference type="Proteomes" id="UP000800041"/>
    </source>
</evidence>
<evidence type="ECO:0000256" key="12">
    <source>
        <dbReference type="ARBA" id="ARBA00023239"/>
    </source>
</evidence>
<dbReference type="EMBL" id="ML977146">
    <property type="protein sequence ID" value="KAF1989088.1"/>
    <property type="molecule type" value="Genomic_DNA"/>
</dbReference>
<keyword evidence="19" id="KW-1185">Reference proteome</keyword>
<dbReference type="GO" id="GO:0016740">
    <property type="term" value="F:transferase activity"/>
    <property type="evidence" value="ECO:0007669"/>
    <property type="project" value="UniProtKB-KW"/>
</dbReference>
<evidence type="ECO:0000256" key="14">
    <source>
        <dbReference type="ARBA" id="ARBA00038965"/>
    </source>
</evidence>
<evidence type="ECO:0000256" key="11">
    <source>
        <dbReference type="ARBA" id="ARBA00023136"/>
    </source>
</evidence>
<evidence type="ECO:0000256" key="17">
    <source>
        <dbReference type="RuleBase" id="RU000382"/>
    </source>
</evidence>
<feature type="modified residue" description="N6-(pyridoxal phosphate)lysine" evidence="16">
    <location>
        <position position="353"/>
    </location>
</feature>
<evidence type="ECO:0000256" key="5">
    <source>
        <dbReference type="ARBA" id="ARBA00022692"/>
    </source>
</evidence>
<evidence type="ECO:0000256" key="13">
    <source>
        <dbReference type="ARBA" id="ARBA00038302"/>
    </source>
</evidence>
<dbReference type="Pfam" id="PF00282">
    <property type="entry name" value="Pyridoxal_deC"/>
    <property type="match status" value="1"/>
</dbReference>
<evidence type="ECO:0000256" key="2">
    <source>
        <dbReference type="ARBA" id="ARBA00004389"/>
    </source>
</evidence>
<dbReference type="InterPro" id="IPR015421">
    <property type="entry name" value="PyrdxlP-dep_Trfase_major"/>
</dbReference>
<keyword evidence="18" id="KW-0808">Transferase</keyword>
<keyword evidence="5" id="KW-0812">Transmembrane</keyword>
<dbReference type="InterPro" id="IPR015422">
    <property type="entry name" value="PyrdxlP-dep_Trfase_small"/>
</dbReference>
<dbReference type="FunFam" id="6.10.140.2150:FF:000001">
    <property type="entry name" value="Sphingosine-1-phosphate lyase 1"/>
    <property type="match status" value="1"/>
</dbReference>
<evidence type="ECO:0000256" key="1">
    <source>
        <dbReference type="ARBA" id="ARBA00001933"/>
    </source>
</evidence>
<dbReference type="Gene3D" id="3.40.640.10">
    <property type="entry name" value="Type I PLP-dependent aspartate aminotransferase-like (Major domain)"/>
    <property type="match status" value="1"/>
</dbReference>
<organism evidence="18 19">
    <name type="scientific">Aulographum hederae CBS 113979</name>
    <dbReference type="NCBI Taxonomy" id="1176131"/>
    <lineage>
        <taxon>Eukaryota</taxon>
        <taxon>Fungi</taxon>
        <taxon>Dikarya</taxon>
        <taxon>Ascomycota</taxon>
        <taxon>Pezizomycotina</taxon>
        <taxon>Dothideomycetes</taxon>
        <taxon>Pleosporomycetidae</taxon>
        <taxon>Aulographales</taxon>
        <taxon>Aulographaceae</taxon>
    </lineage>
</organism>
<dbReference type="EC" id="4.1.2.27" evidence="14"/>
<comment type="pathway">
    <text evidence="3">Lipid metabolism; sphingolipid metabolism.</text>
</comment>
<dbReference type="Gene3D" id="6.10.140.2150">
    <property type="match status" value="1"/>
</dbReference>
<dbReference type="AlphaFoldDB" id="A0A6G1H7Z8"/>
<dbReference type="GO" id="GO:0008117">
    <property type="term" value="F:sphinganine-1-phosphate aldolase activity"/>
    <property type="evidence" value="ECO:0007669"/>
    <property type="project" value="UniProtKB-EC"/>
</dbReference>
<evidence type="ECO:0000256" key="10">
    <source>
        <dbReference type="ARBA" id="ARBA00023098"/>
    </source>
</evidence>
<comment type="similarity">
    <text evidence="13">Belongs to the group II decarboxylase family. Sphingosine-1-phosphate lyase subfamily.</text>
</comment>
<dbReference type="InterPro" id="IPR015424">
    <property type="entry name" value="PyrdxlP-dep_Trfase"/>
</dbReference>